<evidence type="ECO:0000259" key="1">
    <source>
        <dbReference type="Pfam" id="PF04389"/>
    </source>
</evidence>
<dbReference type="RefSeq" id="WP_127978231.1">
    <property type="nucleotide sequence ID" value="NZ_JAYEYR010000102.1"/>
</dbReference>
<organism evidence="2 3">
    <name type="scientific">Enterococcus avium</name>
    <name type="common">Streptococcus avium</name>
    <dbReference type="NCBI Taxonomy" id="33945"/>
    <lineage>
        <taxon>Bacteria</taxon>
        <taxon>Bacillati</taxon>
        <taxon>Bacillota</taxon>
        <taxon>Bacilli</taxon>
        <taxon>Lactobacillales</taxon>
        <taxon>Enterococcaceae</taxon>
        <taxon>Enterococcus</taxon>
    </lineage>
</organism>
<accession>A0A437UJV9</accession>
<dbReference type="InterPro" id="IPR007484">
    <property type="entry name" value="Peptidase_M28"/>
</dbReference>
<gene>
    <name evidence="2" type="ORF">EK398_03065</name>
</gene>
<protein>
    <submittedName>
        <fullName evidence="2">M28 family peptidase</fullName>
    </submittedName>
</protein>
<dbReference type="GO" id="GO:0008235">
    <property type="term" value="F:metalloexopeptidase activity"/>
    <property type="evidence" value="ECO:0007669"/>
    <property type="project" value="InterPro"/>
</dbReference>
<dbReference type="SUPFAM" id="SSF53187">
    <property type="entry name" value="Zn-dependent exopeptidases"/>
    <property type="match status" value="1"/>
</dbReference>
<dbReference type="EMBL" id="RYZS01000001">
    <property type="protein sequence ID" value="RVU93923.1"/>
    <property type="molecule type" value="Genomic_DNA"/>
</dbReference>
<dbReference type="PANTHER" id="PTHR12147">
    <property type="entry name" value="METALLOPEPTIDASE M28 FAMILY MEMBER"/>
    <property type="match status" value="1"/>
</dbReference>
<sequence length="392" mass="43322">MEFIKNSLVRHMEKLCQEIGPRATGSAGNKAAVDYAAETFRSLGYEVRLQEFPCMDWRNDGAELIVDGQTVEVAAAEYAMPCNVSGELVCVQTIQELAAADLTNKICVMYGELCKESIMPKSMVFWNPEEHQAIIRELEQKQPLAVITVSFLEDVPVPIIQDGDFNVPCGTVKGALLSSLLNRKTATLRLMTERKPATAANVIATFGKGKKLAYSAHIDTKPTTSGALDNGTGVAVLLTLAEQLIQNELDNQLEFVLFNGEDYYSMPGEMIFMEQSLNHPEEYEFAINVDGAGMQNSTVSYSLYECPEQLTEQLENFAADYSTIEKVEPWPMGDHMLFAGAGIPAAAITSTQIYLLMEAVMHTPKDNLSIVDFQRLEETVIFLNNLTTAQMK</sequence>
<proteinExistence type="predicted"/>
<comment type="caution">
    <text evidence="2">The sequence shown here is derived from an EMBL/GenBank/DDBJ whole genome shotgun (WGS) entry which is preliminary data.</text>
</comment>
<reference evidence="2 3" key="1">
    <citation type="submission" date="2018-12" db="EMBL/GenBank/DDBJ databases">
        <title>A novel vanA-carrying plasmid in a clinical isolate of Enterococcus avium.</title>
        <authorList>
            <person name="Bernasconi O.J."/>
            <person name="Luzzaro F."/>
            <person name="Endimiani A."/>
        </authorList>
    </citation>
    <scope>NUCLEOTIDE SEQUENCE [LARGE SCALE GENOMIC DNA]</scope>
    <source>
        <strain evidence="2 3">LC0559/18</strain>
    </source>
</reference>
<feature type="domain" description="Peptidase M28" evidence="1">
    <location>
        <begin position="201"/>
        <end position="377"/>
    </location>
</feature>
<name>A0A437UJV9_ENTAV</name>
<dbReference type="InterPro" id="IPR045175">
    <property type="entry name" value="M28_fam"/>
</dbReference>
<dbReference type="Pfam" id="PF04389">
    <property type="entry name" value="Peptidase_M28"/>
    <property type="match status" value="1"/>
</dbReference>
<evidence type="ECO:0000313" key="3">
    <source>
        <dbReference type="Proteomes" id="UP000288388"/>
    </source>
</evidence>
<dbReference type="AlphaFoldDB" id="A0A437UJV9"/>
<dbReference type="Proteomes" id="UP000288388">
    <property type="component" value="Unassembled WGS sequence"/>
</dbReference>
<dbReference type="Gene3D" id="3.40.630.10">
    <property type="entry name" value="Zn peptidases"/>
    <property type="match status" value="1"/>
</dbReference>
<dbReference type="PANTHER" id="PTHR12147:SF26">
    <property type="entry name" value="PEPTIDASE M28 DOMAIN-CONTAINING PROTEIN"/>
    <property type="match status" value="1"/>
</dbReference>
<evidence type="ECO:0000313" key="2">
    <source>
        <dbReference type="EMBL" id="RVU93923.1"/>
    </source>
</evidence>
<dbReference type="Gene3D" id="3.50.30.30">
    <property type="match status" value="1"/>
</dbReference>
<dbReference type="GO" id="GO:0006508">
    <property type="term" value="P:proteolysis"/>
    <property type="evidence" value="ECO:0007669"/>
    <property type="project" value="InterPro"/>
</dbReference>